<dbReference type="Proteomes" id="UP000325313">
    <property type="component" value="Unassembled WGS sequence"/>
</dbReference>
<dbReference type="EMBL" id="VDEP01000204">
    <property type="protein sequence ID" value="KAA1124421.1"/>
    <property type="molecule type" value="Genomic_DNA"/>
</dbReference>
<name>A0A5B0REW6_PUCGR</name>
<organism evidence="3 4">
    <name type="scientific">Puccinia graminis f. sp. tritici</name>
    <dbReference type="NCBI Taxonomy" id="56615"/>
    <lineage>
        <taxon>Eukaryota</taxon>
        <taxon>Fungi</taxon>
        <taxon>Dikarya</taxon>
        <taxon>Basidiomycota</taxon>
        <taxon>Pucciniomycotina</taxon>
        <taxon>Pucciniomycetes</taxon>
        <taxon>Pucciniales</taxon>
        <taxon>Pucciniaceae</taxon>
        <taxon>Puccinia</taxon>
    </lineage>
</organism>
<reference evidence="3 4" key="1">
    <citation type="submission" date="2019-05" db="EMBL/GenBank/DDBJ databases">
        <title>Emergence of the Ug99 lineage of the wheat stem rust pathogen through somatic hybridization.</title>
        <authorList>
            <person name="Li F."/>
            <person name="Upadhyaya N.M."/>
            <person name="Sperschneider J."/>
            <person name="Matny O."/>
            <person name="Nguyen-Phuc H."/>
            <person name="Mago R."/>
            <person name="Raley C."/>
            <person name="Miller M.E."/>
            <person name="Silverstein K.A.T."/>
            <person name="Henningsen E."/>
            <person name="Hirsch C.D."/>
            <person name="Visser B."/>
            <person name="Pretorius Z.A."/>
            <person name="Steffenson B.J."/>
            <person name="Schwessinger B."/>
            <person name="Dodds P.N."/>
            <person name="Figueroa M."/>
        </authorList>
    </citation>
    <scope>NUCLEOTIDE SEQUENCE [LARGE SCALE GENOMIC DNA]</scope>
    <source>
        <strain evidence="3 4">Ug99</strain>
    </source>
</reference>
<proteinExistence type="predicted"/>
<feature type="region of interest" description="Disordered" evidence="1">
    <location>
        <begin position="99"/>
        <end position="126"/>
    </location>
</feature>
<sequence>MGSMLIMLKALSLLLILAVIFPDVSAKGKKPAKPVYDCKKYGANFVNPICCSVDKGTEGNPIPATGEAHPPGGGKKREGFGCGNDVFRFGMCCNKKVDKNTKKADKPNTRNRSQCQVATATFPQAK</sequence>
<evidence type="ECO:0008006" key="5">
    <source>
        <dbReference type="Google" id="ProtNLM"/>
    </source>
</evidence>
<evidence type="ECO:0000313" key="3">
    <source>
        <dbReference type="EMBL" id="KAA1124421.1"/>
    </source>
</evidence>
<evidence type="ECO:0000256" key="2">
    <source>
        <dbReference type="SAM" id="SignalP"/>
    </source>
</evidence>
<dbReference type="AlphaFoldDB" id="A0A5B0REW6"/>
<comment type="caution">
    <text evidence="3">The sequence shown here is derived from an EMBL/GenBank/DDBJ whole genome shotgun (WGS) entry which is preliminary data.</text>
</comment>
<feature type="compositionally biased region" description="Basic and acidic residues" evidence="1">
    <location>
        <begin position="99"/>
        <end position="108"/>
    </location>
</feature>
<protein>
    <recommendedName>
        <fullName evidence="5">Hydrophobin</fullName>
    </recommendedName>
</protein>
<feature type="chain" id="PRO_5023123261" description="Hydrophobin" evidence="2">
    <location>
        <begin position="27"/>
        <end position="126"/>
    </location>
</feature>
<keyword evidence="2" id="KW-0732">Signal</keyword>
<evidence type="ECO:0000256" key="1">
    <source>
        <dbReference type="SAM" id="MobiDB-lite"/>
    </source>
</evidence>
<feature type="compositionally biased region" description="Polar residues" evidence="1">
    <location>
        <begin position="110"/>
        <end position="126"/>
    </location>
</feature>
<feature type="signal peptide" evidence="2">
    <location>
        <begin position="1"/>
        <end position="26"/>
    </location>
</feature>
<evidence type="ECO:0000313" key="4">
    <source>
        <dbReference type="Proteomes" id="UP000325313"/>
    </source>
</evidence>
<gene>
    <name evidence="3" type="ORF">PGTUg99_032140</name>
</gene>
<accession>A0A5B0REW6</accession>